<evidence type="ECO:0000256" key="6">
    <source>
        <dbReference type="ARBA" id="ARBA00023102"/>
    </source>
</evidence>
<evidence type="ECO:0000259" key="9">
    <source>
        <dbReference type="Pfam" id="PF02811"/>
    </source>
</evidence>
<evidence type="ECO:0000256" key="7">
    <source>
        <dbReference type="ARBA" id="ARBA00049158"/>
    </source>
</evidence>
<feature type="domain" description="PHP" evidence="9">
    <location>
        <begin position="5"/>
        <end position="217"/>
    </location>
</feature>
<dbReference type="InterPro" id="IPR004013">
    <property type="entry name" value="PHP_dom"/>
</dbReference>
<proteinExistence type="inferred from homology"/>
<dbReference type="CDD" id="cd12110">
    <property type="entry name" value="PHP_HisPPase_Hisj_like"/>
    <property type="match status" value="1"/>
</dbReference>
<keyword evidence="4 8" id="KW-0028">Amino-acid biosynthesis</keyword>
<organism evidence="10">
    <name type="scientific">Thermomicrobium roseum</name>
    <dbReference type="NCBI Taxonomy" id="500"/>
    <lineage>
        <taxon>Bacteria</taxon>
        <taxon>Pseudomonadati</taxon>
        <taxon>Thermomicrobiota</taxon>
        <taxon>Thermomicrobia</taxon>
        <taxon>Thermomicrobiales</taxon>
        <taxon>Thermomicrobiaceae</taxon>
        <taxon>Thermomicrobium</taxon>
    </lineage>
</organism>
<dbReference type="NCBIfam" id="TIGR01856">
    <property type="entry name" value="hisJ_fam"/>
    <property type="match status" value="1"/>
</dbReference>
<comment type="similarity">
    <text evidence="2 8">Belongs to the PHP hydrolase family. HisK subfamily.</text>
</comment>
<evidence type="ECO:0000256" key="8">
    <source>
        <dbReference type="RuleBase" id="RU366003"/>
    </source>
</evidence>
<sequence length="288" mass="32256">MRGSYHNHPGYCDGSGTVEEFVAAAQAAGLAAVGVSSHAPVPFTCSWTMTLERFREYVADARVVQERWRGSYPVWVGVELDYLDAELVPDGAAFQRAHVLSAQLDYAVVSLHFVGRDSEGQPWAVDESAESFAQQVDVVYGGNVRRLVEDYYRLMEHLAAWAQGLRIPVVVGHLDKVKQWNVGERYFREAESWYQEAVERALLAIRRAEIPIEVNTAGLRRPIGAPYPGEWILRRCWELGIPVTIGADAHQPADVAAGFEEASQLLRSVGYEEFLVLEQGRWQTVPLR</sequence>
<comment type="caution">
    <text evidence="10">The sequence shown here is derived from an EMBL/GenBank/DDBJ whole genome shotgun (WGS) entry which is preliminary data.</text>
</comment>
<keyword evidence="5 8" id="KW-0378">Hydrolase</keyword>
<dbReference type="GO" id="GO:0000105">
    <property type="term" value="P:L-histidine biosynthetic process"/>
    <property type="evidence" value="ECO:0007669"/>
    <property type="project" value="UniProtKB-UniRule"/>
</dbReference>
<evidence type="ECO:0000256" key="5">
    <source>
        <dbReference type="ARBA" id="ARBA00022801"/>
    </source>
</evidence>
<evidence type="ECO:0000256" key="1">
    <source>
        <dbReference type="ARBA" id="ARBA00004970"/>
    </source>
</evidence>
<gene>
    <name evidence="10" type="ORF">ENP47_00790</name>
</gene>
<dbReference type="Pfam" id="PF02811">
    <property type="entry name" value="PHP"/>
    <property type="match status" value="1"/>
</dbReference>
<dbReference type="InterPro" id="IPR016195">
    <property type="entry name" value="Pol/histidinol_Pase-like"/>
</dbReference>
<evidence type="ECO:0000313" key="10">
    <source>
        <dbReference type="EMBL" id="HEF64141.1"/>
    </source>
</evidence>
<comment type="pathway">
    <text evidence="1 8">Amino-acid biosynthesis; L-histidine biosynthesis; L-histidine from 5-phospho-alpha-D-ribose 1-diphosphate: step 8/9.</text>
</comment>
<dbReference type="EC" id="3.1.3.15" evidence="3 8"/>
<dbReference type="GO" id="GO:0005737">
    <property type="term" value="C:cytoplasm"/>
    <property type="evidence" value="ECO:0007669"/>
    <property type="project" value="TreeGrafter"/>
</dbReference>
<dbReference type="Gene3D" id="3.20.20.140">
    <property type="entry name" value="Metal-dependent hydrolases"/>
    <property type="match status" value="1"/>
</dbReference>
<dbReference type="InterPro" id="IPR010140">
    <property type="entry name" value="Histidinol_P_phosphatase_HisJ"/>
</dbReference>
<evidence type="ECO:0000256" key="3">
    <source>
        <dbReference type="ARBA" id="ARBA00013085"/>
    </source>
</evidence>
<reference evidence="10" key="1">
    <citation type="journal article" date="2020" name="mSystems">
        <title>Genome- and Community-Level Interaction Insights into Carbon Utilization and Element Cycling Functions of Hydrothermarchaeota in Hydrothermal Sediment.</title>
        <authorList>
            <person name="Zhou Z."/>
            <person name="Liu Y."/>
            <person name="Xu W."/>
            <person name="Pan J."/>
            <person name="Luo Z.H."/>
            <person name="Li M."/>
        </authorList>
    </citation>
    <scope>NUCLEOTIDE SEQUENCE [LARGE SCALE GENOMIC DNA]</scope>
    <source>
        <strain evidence="10">SpSt-222</strain>
    </source>
</reference>
<dbReference type="GO" id="GO:0004401">
    <property type="term" value="F:histidinol-phosphatase activity"/>
    <property type="evidence" value="ECO:0007669"/>
    <property type="project" value="UniProtKB-UniRule"/>
</dbReference>
<evidence type="ECO:0000256" key="2">
    <source>
        <dbReference type="ARBA" id="ARBA00009152"/>
    </source>
</evidence>
<dbReference type="PANTHER" id="PTHR21039">
    <property type="entry name" value="HISTIDINOL PHOSPHATASE-RELATED"/>
    <property type="match status" value="1"/>
</dbReference>
<keyword evidence="6 8" id="KW-0368">Histidine biosynthesis</keyword>
<dbReference type="UniPathway" id="UPA00031">
    <property type="reaction ID" value="UER00013"/>
</dbReference>
<dbReference type="PANTHER" id="PTHR21039:SF0">
    <property type="entry name" value="HISTIDINOL-PHOSPHATASE"/>
    <property type="match status" value="1"/>
</dbReference>
<comment type="catalytic activity">
    <reaction evidence="7 8">
        <text>L-histidinol phosphate + H2O = L-histidinol + phosphate</text>
        <dbReference type="Rhea" id="RHEA:14465"/>
        <dbReference type="ChEBI" id="CHEBI:15377"/>
        <dbReference type="ChEBI" id="CHEBI:43474"/>
        <dbReference type="ChEBI" id="CHEBI:57699"/>
        <dbReference type="ChEBI" id="CHEBI:57980"/>
        <dbReference type="EC" id="3.1.3.15"/>
    </reaction>
</comment>
<protein>
    <recommendedName>
        <fullName evidence="3 8">Histidinol-phosphatase</fullName>
        <shortName evidence="8">HolPase</shortName>
        <ecNumber evidence="3 8">3.1.3.15</ecNumber>
    </recommendedName>
</protein>
<name>A0A7C2B5Z5_THERO</name>
<dbReference type="SUPFAM" id="SSF89550">
    <property type="entry name" value="PHP domain-like"/>
    <property type="match status" value="1"/>
</dbReference>
<accession>A0A7C2B5Z5</accession>
<evidence type="ECO:0000256" key="4">
    <source>
        <dbReference type="ARBA" id="ARBA00022605"/>
    </source>
</evidence>
<dbReference type="EMBL" id="DSJL01000001">
    <property type="protein sequence ID" value="HEF64141.1"/>
    <property type="molecule type" value="Genomic_DNA"/>
</dbReference>
<dbReference type="AlphaFoldDB" id="A0A7C2B5Z5"/>